<feature type="region of interest" description="Disordered" evidence="1">
    <location>
        <begin position="334"/>
        <end position="386"/>
    </location>
</feature>
<feature type="transmembrane region" description="Helical" evidence="2">
    <location>
        <begin position="215"/>
        <end position="234"/>
    </location>
</feature>
<gene>
    <name evidence="4" type="ORF">BN1204_065970</name>
    <name evidence="3" type="ORF">NCLIV_065970</name>
</gene>
<evidence type="ECO:0000313" key="4">
    <source>
        <dbReference type="EMBL" id="CEL70929.1"/>
    </source>
</evidence>
<reference evidence="5" key="3">
    <citation type="journal article" date="2012" name="PLoS Pathog.">
        <title>Comparative genomics of the apicomplexan parasites Toxoplasma gondii and Neospora caninum: Coccidia differing in host range and transmission strategy.</title>
        <authorList>
            <person name="Reid A.J."/>
            <person name="Vermont S.J."/>
            <person name="Cotton J.A."/>
            <person name="Harris D."/>
            <person name="Hill-Cawthorne G.A."/>
            <person name="Konen-Waisman S."/>
            <person name="Latham S.M."/>
            <person name="Mourier T."/>
            <person name="Norton R."/>
            <person name="Quail M.A."/>
            <person name="Sanders M."/>
            <person name="Shanmugam D."/>
            <person name="Sohal A."/>
            <person name="Wasmuth J.D."/>
            <person name="Brunk B."/>
            <person name="Grigg M.E."/>
            <person name="Howard J.C."/>
            <person name="Parkinson J."/>
            <person name="Roos D.S."/>
            <person name="Trees A.J."/>
            <person name="Berriman M."/>
            <person name="Pain A."/>
            <person name="Wastling J.M."/>
        </authorList>
    </citation>
    <scope>NUCLEOTIDE SEQUENCE [LARGE SCALE GENOMIC DNA]</scope>
    <source>
        <strain evidence="5">Liverpool</strain>
    </source>
</reference>
<name>F0VR24_NEOCL</name>
<dbReference type="eggNOG" id="ENOG502S22F">
    <property type="taxonomic scope" value="Eukaryota"/>
</dbReference>
<feature type="transmembrane region" description="Helical" evidence="2">
    <location>
        <begin position="121"/>
        <end position="138"/>
    </location>
</feature>
<dbReference type="VEuPathDB" id="ToxoDB:NCLIV_065970"/>
<reference evidence="3" key="2">
    <citation type="submission" date="2011-03" db="EMBL/GenBank/DDBJ databases">
        <title>Comparative genomics and transcriptomics of Neospora caninum and Toxoplasma gondii.</title>
        <authorList>
            <person name="Reid A.J."/>
            <person name="Sohal A."/>
            <person name="Harris D."/>
            <person name="Quail M."/>
            <person name="Sanders M."/>
            <person name="Berriman M."/>
            <person name="Wastling J.M."/>
            <person name="Pain A."/>
        </authorList>
    </citation>
    <scope>NUCLEOTIDE SEQUENCE</scope>
    <source>
        <strain evidence="3">Liverpool</strain>
    </source>
</reference>
<proteinExistence type="predicted"/>
<sequence>MSTLQDIRLPTWQDIRRFVQDPEIVTAEILFLILTLSNVFVMYRLFLDVVPYPVFVTWWQLAQGLFMAWCLGETGKEFPKFAYFPRVELDKKLLKKLVVPAVVNALMLVLANVVLYRTNCIATLPVTVSFAVVLHHVTRFIGCGEEYMPLRWQAVGMLMLAFILGCTDAKTVGAQVLPWAVLYSIFSAAFRAAYLQKVMHEVDGRGNLLYNHQHVIGVILLPVLCLLCGEYKILTSMPMNFTLLHTWQVWGCLVTVGALPFLKNIVSNRLIRRTGQGPWRFLEIVSIALVFLIGLGFGVPGWQGFICIILVLAGRTFCAYDVIMNAAEVEAARETRGGGGPAPHELGDANELETGSQSSQKPFLQAIEEDGGENYSDIRDDEVTTS</sequence>
<evidence type="ECO:0000313" key="3">
    <source>
        <dbReference type="EMBL" id="CBZ56171.1"/>
    </source>
</evidence>
<feature type="transmembrane region" description="Helical" evidence="2">
    <location>
        <begin position="93"/>
        <end position="115"/>
    </location>
</feature>
<feature type="compositionally biased region" description="Polar residues" evidence="1">
    <location>
        <begin position="353"/>
        <end position="362"/>
    </location>
</feature>
<keyword evidence="2" id="KW-1133">Transmembrane helix</keyword>
<dbReference type="EMBL" id="FR823393">
    <property type="protein sequence ID" value="CBZ56171.1"/>
    <property type="molecule type" value="Genomic_DNA"/>
</dbReference>
<reference evidence="4" key="4">
    <citation type="journal article" date="2015" name="PLoS ONE">
        <title>Comprehensive Evaluation of Toxoplasma gondii VEG and Neospora caninum LIV Genomes with Tachyzoite Stage Transcriptome and Proteome Defines Novel Transcript Features.</title>
        <authorList>
            <person name="Ramaprasad A."/>
            <person name="Mourier T."/>
            <person name="Naeem R."/>
            <person name="Malas T.B."/>
            <person name="Moussa E."/>
            <person name="Panigrahi A."/>
            <person name="Vermont S.J."/>
            <person name="Otto T.D."/>
            <person name="Wastling J."/>
            <person name="Pain A."/>
        </authorList>
    </citation>
    <scope>NUCLEOTIDE SEQUENCE</scope>
    <source>
        <strain evidence="4">Liverpool</strain>
    </source>
</reference>
<feature type="transmembrane region" description="Helical" evidence="2">
    <location>
        <begin position="176"/>
        <end position="194"/>
    </location>
</feature>
<keyword evidence="5" id="KW-1185">Reference proteome</keyword>
<dbReference type="AlphaFoldDB" id="F0VR24"/>
<reference evidence="3" key="1">
    <citation type="submission" date="2011-02" db="EMBL/GenBank/DDBJ databases">
        <authorList>
            <person name="Aslett M."/>
        </authorList>
    </citation>
    <scope>NUCLEOTIDE SEQUENCE</scope>
    <source>
        <strain evidence="3">Liverpool</strain>
    </source>
</reference>
<keyword evidence="2" id="KW-0812">Transmembrane</keyword>
<accession>F0VR24</accession>
<dbReference type="InParanoid" id="F0VR24"/>
<dbReference type="EMBL" id="LN714487">
    <property type="protein sequence ID" value="CEL70929.1"/>
    <property type="molecule type" value="Genomic_DNA"/>
</dbReference>
<feature type="transmembrane region" description="Helical" evidence="2">
    <location>
        <begin position="278"/>
        <end position="297"/>
    </location>
</feature>
<feature type="compositionally biased region" description="Basic and acidic residues" evidence="1">
    <location>
        <begin position="376"/>
        <end position="386"/>
    </location>
</feature>
<dbReference type="GeneID" id="13445394"/>
<dbReference type="OrthoDB" id="363842at2759"/>
<evidence type="ECO:0000256" key="1">
    <source>
        <dbReference type="SAM" id="MobiDB-lite"/>
    </source>
</evidence>
<dbReference type="OMA" id="VGCGEEY"/>
<dbReference type="RefSeq" id="XP_003886197.1">
    <property type="nucleotide sequence ID" value="XM_003886148.1"/>
</dbReference>
<dbReference type="Proteomes" id="UP000007494">
    <property type="component" value="Chromosome XII"/>
</dbReference>
<dbReference type="FunCoup" id="F0VR24">
    <property type="interactions" value="10"/>
</dbReference>
<evidence type="ECO:0000313" key="5">
    <source>
        <dbReference type="Proteomes" id="UP000007494"/>
    </source>
</evidence>
<feature type="transmembrane region" description="Helical" evidence="2">
    <location>
        <begin position="25"/>
        <end position="46"/>
    </location>
</feature>
<feature type="transmembrane region" description="Helical" evidence="2">
    <location>
        <begin position="246"/>
        <end position="266"/>
    </location>
</feature>
<protein>
    <submittedName>
        <fullName evidence="4">GDP-fucose transporter 1</fullName>
    </submittedName>
</protein>
<evidence type="ECO:0000256" key="2">
    <source>
        <dbReference type="SAM" id="Phobius"/>
    </source>
</evidence>
<organism evidence="3 5">
    <name type="scientific">Neospora caninum (strain Liverpool)</name>
    <dbReference type="NCBI Taxonomy" id="572307"/>
    <lineage>
        <taxon>Eukaryota</taxon>
        <taxon>Sar</taxon>
        <taxon>Alveolata</taxon>
        <taxon>Apicomplexa</taxon>
        <taxon>Conoidasida</taxon>
        <taxon>Coccidia</taxon>
        <taxon>Eucoccidiorida</taxon>
        <taxon>Eimeriorina</taxon>
        <taxon>Sarcocystidae</taxon>
        <taxon>Neospora</taxon>
    </lineage>
</organism>
<keyword evidence="2" id="KW-0472">Membrane</keyword>